<dbReference type="InterPro" id="IPR037257">
    <property type="entry name" value="T2SS_E_N_sf"/>
</dbReference>
<dbReference type="Gene3D" id="3.30.450.90">
    <property type="match status" value="1"/>
</dbReference>
<dbReference type="PROSITE" id="PS00662">
    <property type="entry name" value="T2SP_E"/>
    <property type="match status" value="1"/>
</dbReference>
<dbReference type="Gene3D" id="3.30.300.160">
    <property type="entry name" value="Type II secretion system, protein E, N-terminal domain"/>
    <property type="match status" value="1"/>
</dbReference>
<dbReference type="PANTHER" id="PTHR30258">
    <property type="entry name" value="TYPE II SECRETION SYSTEM PROTEIN GSPE-RELATED"/>
    <property type="match status" value="1"/>
</dbReference>
<dbReference type="PANTHER" id="PTHR30258:SF1">
    <property type="entry name" value="PROTEIN TRANSPORT PROTEIN HOFB HOMOLOG"/>
    <property type="match status" value="1"/>
</dbReference>
<dbReference type="InterPro" id="IPR027417">
    <property type="entry name" value="P-loop_NTPase"/>
</dbReference>
<dbReference type="InterPro" id="IPR001482">
    <property type="entry name" value="T2SS/T4SS_dom"/>
</dbReference>
<keyword evidence="3" id="KW-0067">ATP-binding</keyword>
<evidence type="ECO:0000256" key="1">
    <source>
        <dbReference type="ARBA" id="ARBA00006611"/>
    </source>
</evidence>
<dbReference type="SUPFAM" id="SSF160246">
    <property type="entry name" value="EspE N-terminal domain-like"/>
    <property type="match status" value="1"/>
</dbReference>
<comment type="similarity">
    <text evidence="1">Belongs to the GSP E family.</text>
</comment>
<evidence type="ECO:0000313" key="5">
    <source>
        <dbReference type="EMBL" id="KKR89228.1"/>
    </source>
</evidence>
<gene>
    <name evidence="5" type="ORF">UU38_C0001G0130</name>
</gene>
<protein>
    <recommendedName>
        <fullName evidence="4">Bacterial type II secretion system protein E domain-containing protein</fullName>
    </recommendedName>
</protein>
<dbReference type="PATRIC" id="fig|1619006.3.peg.136"/>
<dbReference type="CDD" id="cd01129">
    <property type="entry name" value="PulE-GspE-like"/>
    <property type="match status" value="1"/>
</dbReference>
<reference evidence="5 6" key="1">
    <citation type="journal article" date="2015" name="Nature">
        <title>rRNA introns, odd ribosomes, and small enigmatic genomes across a large radiation of phyla.</title>
        <authorList>
            <person name="Brown C.T."/>
            <person name="Hug L.A."/>
            <person name="Thomas B.C."/>
            <person name="Sharon I."/>
            <person name="Castelle C.J."/>
            <person name="Singh A."/>
            <person name="Wilkins M.J."/>
            <person name="Williams K.H."/>
            <person name="Banfield J.F."/>
        </authorList>
    </citation>
    <scope>NUCLEOTIDE SEQUENCE [LARGE SCALE GENOMIC DNA]</scope>
</reference>
<evidence type="ECO:0000256" key="2">
    <source>
        <dbReference type="ARBA" id="ARBA00022741"/>
    </source>
</evidence>
<dbReference type="AlphaFoldDB" id="A0A0G0UKB8"/>
<evidence type="ECO:0000256" key="3">
    <source>
        <dbReference type="ARBA" id="ARBA00022840"/>
    </source>
</evidence>
<name>A0A0G0UKB8_9BACT</name>
<evidence type="ECO:0000313" key="6">
    <source>
        <dbReference type="Proteomes" id="UP000033918"/>
    </source>
</evidence>
<dbReference type="InterPro" id="IPR007831">
    <property type="entry name" value="T2SS_GspE_N"/>
</dbReference>
<dbReference type="GO" id="GO:0016887">
    <property type="term" value="F:ATP hydrolysis activity"/>
    <property type="evidence" value="ECO:0007669"/>
    <property type="project" value="TreeGrafter"/>
</dbReference>
<proteinExistence type="inferred from homology"/>
<dbReference type="Proteomes" id="UP000033918">
    <property type="component" value="Unassembled WGS sequence"/>
</dbReference>
<dbReference type="GO" id="GO:0005524">
    <property type="term" value="F:ATP binding"/>
    <property type="evidence" value="ECO:0007669"/>
    <property type="project" value="UniProtKB-KW"/>
</dbReference>
<dbReference type="GO" id="GO:0005886">
    <property type="term" value="C:plasma membrane"/>
    <property type="evidence" value="ECO:0007669"/>
    <property type="project" value="TreeGrafter"/>
</dbReference>
<sequence length="575" mass="64701">MLPGSNLQQKLTNLRRQAEERDAQRRAQKSGHPYIDLSALPINTEALGLISKEIAKKTQIVAVDIKEKKLFIAAADPDSFLVKELTKKLKSQGFEIRLFTASLSGLSRAFDFYRFISERQKQITGKIEIQTDKFLKLKEKLVSVKNFTEALGSIDFLNDELGKIFEIVLFGALVLRASDVHFEPLEDRVKLRIRIDGILHDAFENFGRDFYSRLLSRVKLLSDLKINIRNKPQDGRFSISFPDKKIEVRVAIAPSEFGEVAVMRLLDPEVVNLTLSDLGIREDDLEIIKTELKRPNGMILNAGPTGAGKTTTLYAFLKYKKSPTIKIIAIEDPIEYHLEGIEQTQVDEGAGYTFANGLRSLMRQDPDVILVGEMRDKETAEIGIQAALTGHLVFSTVHANSASGVVPRLLDLGVKPSSIGPALNLIIAQRLVRRLCRFCKSPQETNPELKNKIEKFFDKLPRRVSRDNFKEIKIYQPKGCLKCNNSGYLGRIGIYELLLNDPEYEKLLINPAHRDLSSRKELEDLILAGAPESAIERFALNQEMVTMQQDGILKIISGFTSFEEVESATGSIAWQ</sequence>
<feature type="domain" description="Bacterial type II secretion system protein E" evidence="4">
    <location>
        <begin position="362"/>
        <end position="376"/>
    </location>
</feature>
<accession>A0A0G0UKB8</accession>
<dbReference type="Pfam" id="PF05157">
    <property type="entry name" value="MshEN"/>
    <property type="match status" value="1"/>
</dbReference>
<dbReference type="Gene3D" id="3.40.50.300">
    <property type="entry name" value="P-loop containing nucleotide triphosphate hydrolases"/>
    <property type="match status" value="1"/>
</dbReference>
<keyword evidence="2" id="KW-0547">Nucleotide-binding</keyword>
<dbReference type="Pfam" id="PF00437">
    <property type="entry name" value="T2SSE"/>
    <property type="match status" value="1"/>
</dbReference>
<dbReference type="EMBL" id="LCAK01000001">
    <property type="protein sequence ID" value="KKR89228.1"/>
    <property type="molecule type" value="Genomic_DNA"/>
</dbReference>
<evidence type="ECO:0000259" key="4">
    <source>
        <dbReference type="PROSITE" id="PS00662"/>
    </source>
</evidence>
<comment type="caution">
    <text evidence="5">The sequence shown here is derived from an EMBL/GenBank/DDBJ whole genome shotgun (WGS) entry which is preliminary data.</text>
</comment>
<organism evidence="5 6">
    <name type="scientific">Candidatus Wolfebacteria bacterium GW2011_GWB1_41_12</name>
    <dbReference type="NCBI Taxonomy" id="1619006"/>
    <lineage>
        <taxon>Bacteria</taxon>
        <taxon>Candidatus Wolfeibacteriota</taxon>
    </lineage>
</organism>
<dbReference type="SUPFAM" id="SSF52540">
    <property type="entry name" value="P-loop containing nucleoside triphosphate hydrolases"/>
    <property type="match status" value="1"/>
</dbReference>